<organism evidence="1 2">
    <name type="scientific">Lwoffella lincolnii</name>
    <dbReference type="NCBI Taxonomy" id="90241"/>
    <lineage>
        <taxon>Bacteria</taxon>
        <taxon>Pseudomonadati</taxon>
        <taxon>Pseudomonadota</taxon>
        <taxon>Gammaproteobacteria</taxon>
        <taxon>Moraxellales</taxon>
        <taxon>Moraxellaceae</taxon>
        <taxon>Lwoffella</taxon>
    </lineage>
</organism>
<dbReference type="AlphaFoldDB" id="A0A1T0CKH0"/>
<dbReference type="STRING" id="90241.B0682_00555"/>
<gene>
    <name evidence="1" type="ORF">B0682_00555</name>
</gene>
<dbReference type="OrthoDB" id="6709248at2"/>
<proteinExistence type="predicted"/>
<accession>A0A1T0CKH0</accession>
<evidence type="ECO:0000313" key="2">
    <source>
        <dbReference type="Proteomes" id="UP000191094"/>
    </source>
</evidence>
<keyword evidence="2" id="KW-1185">Reference proteome</keyword>
<comment type="caution">
    <text evidence="1">The sequence shown here is derived from an EMBL/GenBank/DDBJ whole genome shotgun (WGS) entry which is preliminary data.</text>
</comment>
<reference evidence="1 2" key="1">
    <citation type="submission" date="2017-02" db="EMBL/GenBank/DDBJ databases">
        <title>Draft genome sequence of Moraxella lincolnii CCUG 9405T type strain.</title>
        <authorList>
            <person name="Salva-Serra F."/>
            <person name="Engstrom-Jakobsson H."/>
            <person name="Thorell K."/>
            <person name="Jaen-Luchoro D."/>
            <person name="Gonzales-Siles L."/>
            <person name="Karlsson R."/>
            <person name="Yazdan S."/>
            <person name="Boulund F."/>
            <person name="Johnning A."/>
            <person name="Engstrand L."/>
            <person name="Kristiansson E."/>
            <person name="Moore E."/>
        </authorList>
    </citation>
    <scope>NUCLEOTIDE SEQUENCE [LARGE SCALE GENOMIC DNA]</scope>
    <source>
        <strain evidence="1 2">CCUG 9405</strain>
    </source>
</reference>
<name>A0A1T0CKH0_9GAMM</name>
<dbReference type="EMBL" id="MUYT01000001">
    <property type="protein sequence ID" value="OOS22749.1"/>
    <property type="molecule type" value="Genomic_DNA"/>
</dbReference>
<protein>
    <submittedName>
        <fullName evidence="1">Uncharacterized protein</fullName>
    </submittedName>
</protein>
<dbReference type="Proteomes" id="UP000191094">
    <property type="component" value="Unassembled WGS sequence"/>
</dbReference>
<evidence type="ECO:0000313" key="1">
    <source>
        <dbReference type="EMBL" id="OOS22749.1"/>
    </source>
</evidence>
<dbReference type="RefSeq" id="WP_078306162.1">
    <property type="nucleotide sequence ID" value="NZ_CP147511.1"/>
</dbReference>
<sequence length="312" mass="34650">MTEQIFEFDFKVTYNITNEPTLDDVIISLNALKHLIPKGVSVVNKIRPDLHIKTTDIIVQDVEAGSLLERLKVKCAVGLVGEDNAKKLNTTLTEVVDDSVKNHNMLSKILYAGVGAVVTAGTIMAINSCSSKDTPIVNNYYDNSVSVAVLSENSDLTGEQVVEIVNGTMDKKTVQKSAEFIKPAKNDSNATIDIGDQQQASQFYEQIPTDIIEKTPEKVEFEPPQTKEKDHTKIDLFIHASDQDRATQGWGGIVPKLFSDRVTFELSNDIDPNSLHGHRQINADITVIEKYNKNTKQYKPSRVVIRHVNTIS</sequence>